<accession>A0A0G0T834</accession>
<proteinExistence type="predicted"/>
<protein>
    <submittedName>
        <fullName evidence="1">Uncharacterized protein</fullName>
    </submittedName>
</protein>
<evidence type="ECO:0000313" key="1">
    <source>
        <dbReference type="EMBL" id="KKR73123.1"/>
    </source>
</evidence>
<organism evidence="1 2">
    <name type="scientific">Candidatus Woesebacteria bacterium GW2011_GWA2_40_7</name>
    <dbReference type="NCBI Taxonomy" id="1618562"/>
    <lineage>
        <taxon>Bacteria</taxon>
        <taxon>Candidatus Woeseibacteriota</taxon>
    </lineage>
</organism>
<evidence type="ECO:0000313" key="2">
    <source>
        <dbReference type="Proteomes" id="UP000034013"/>
    </source>
</evidence>
<gene>
    <name evidence="1" type="ORF">UU16_C0030G0011</name>
</gene>
<dbReference type="AlphaFoldDB" id="A0A0G0T834"/>
<comment type="caution">
    <text evidence="1">The sequence shown here is derived from an EMBL/GenBank/DDBJ whole genome shotgun (WGS) entry which is preliminary data.</text>
</comment>
<name>A0A0G0T834_9BACT</name>
<sequence length="139" mass="16526">MNIPHKMVILFDRFNLPEDVYEVIFATKQQIIVAKLLIEMIKENNGEINKTEMSLFATKLHEGNFITTLIDEPPYKGKKVKISYNKRQFYDRILTPMKSMGLIDYDLYKKTYKISDNFNKEMIRVGLLWLKEMRKPKLS</sequence>
<dbReference type="Proteomes" id="UP000034013">
    <property type="component" value="Unassembled WGS sequence"/>
</dbReference>
<dbReference type="EMBL" id="LBZO01000030">
    <property type="protein sequence ID" value="KKR73123.1"/>
    <property type="molecule type" value="Genomic_DNA"/>
</dbReference>
<reference evidence="1 2" key="1">
    <citation type="journal article" date="2015" name="Nature">
        <title>rRNA introns, odd ribosomes, and small enigmatic genomes across a large radiation of phyla.</title>
        <authorList>
            <person name="Brown C.T."/>
            <person name="Hug L.A."/>
            <person name="Thomas B.C."/>
            <person name="Sharon I."/>
            <person name="Castelle C.J."/>
            <person name="Singh A."/>
            <person name="Wilkins M.J."/>
            <person name="Williams K.H."/>
            <person name="Banfield J.F."/>
        </authorList>
    </citation>
    <scope>NUCLEOTIDE SEQUENCE [LARGE SCALE GENOMIC DNA]</scope>
</reference>